<dbReference type="EMBL" id="JSXS01000040">
    <property type="protein sequence ID" value="KIL31992.1"/>
    <property type="molecule type" value="Genomic_DNA"/>
</dbReference>
<protein>
    <submittedName>
        <fullName evidence="1">Uncharacterized protein</fullName>
    </submittedName>
</protein>
<reference evidence="1 2" key="1">
    <citation type="submission" date="2014-11" db="EMBL/GenBank/DDBJ databases">
        <title>Draft Genome Sequences of Nine Bacillus subtilis Strains that Form Spores with High Heat-Resistance.</title>
        <authorList>
            <person name="Krawcyk A.O."/>
            <person name="Berendsen E.M."/>
            <person name="de Jong A."/>
            <person name="Holsappel S."/>
            <person name="Eijlander R.T."/>
            <person name="Wells-Bennik M."/>
            <person name="Kuipers O.P."/>
        </authorList>
    </citation>
    <scope>NUCLEOTIDE SEQUENCE [LARGE SCALE GENOMIC DNA]</scope>
    <source>
        <strain evidence="1 2">B4067</strain>
    </source>
</reference>
<dbReference type="Proteomes" id="UP000031970">
    <property type="component" value="Unassembled WGS sequence"/>
</dbReference>
<evidence type="ECO:0000313" key="1">
    <source>
        <dbReference type="EMBL" id="KIL31992.1"/>
    </source>
</evidence>
<comment type="caution">
    <text evidence="1">The sequence shown here is derived from an EMBL/GenBank/DDBJ whole genome shotgun (WGS) entry which is preliminary data.</text>
</comment>
<organism evidence="1 2">
    <name type="scientific">Bacillus subtilis subsp. subtilis</name>
    <dbReference type="NCBI Taxonomy" id="135461"/>
    <lineage>
        <taxon>Bacteria</taxon>
        <taxon>Bacillati</taxon>
        <taxon>Bacillota</taxon>
        <taxon>Bacilli</taxon>
        <taxon>Bacillales</taxon>
        <taxon>Bacillaceae</taxon>
        <taxon>Bacillus</taxon>
    </lineage>
</organism>
<gene>
    <name evidence="1" type="ORF">B4067_2265</name>
</gene>
<proteinExistence type="predicted"/>
<name>A0ABD3ZV34_BACIU</name>
<evidence type="ECO:0000313" key="2">
    <source>
        <dbReference type="Proteomes" id="UP000031970"/>
    </source>
</evidence>
<dbReference type="AlphaFoldDB" id="A0ABD3ZV34"/>
<dbReference type="RefSeq" id="WP_152612758.1">
    <property type="nucleotide sequence ID" value="NZ_JSXS01000040.1"/>
</dbReference>
<accession>A0ABD3ZV34</accession>
<sequence>MTQPMMGQGLSTSVKDYINFLKEDLEEMFNLSEIEATKYIQESKFRKLVGEFPDQVLHYETDYWAEIIYNENK</sequence>